<dbReference type="GO" id="GO:0009279">
    <property type="term" value="C:cell outer membrane"/>
    <property type="evidence" value="ECO:0007669"/>
    <property type="project" value="UniProtKB-SubCell"/>
</dbReference>
<keyword evidence="1" id="KW-0998">Cell outer membrane</keyword>
<dbReference type="PANTHER" id="PTHR32552:SF74">
    <property type="entry name" value="HYDROXAMATE SIDEROPHORE RECEPTOR FHUE"/>
    <property type="match status" value="1"/>
</dbReference>
<dbReference type="GO" id="GO:0015344">
    <property type="term" value="F:siderophore uptake transmembrane transporter activity"/>
    <property type="evidence" value="ECO:0007669"/>
    <property type="project" value="TreeGrafter"/>
</dbReference>
<dbReference type="Proteomes" id="UP000321274">
    <property type="component" value="Unassembled WGS sequence"/>
</dbReference>
<evidence type="ECO:0000256" key="1">
    <source>
        <dbReference type="PROSITE-ProRule" id="PRU01360"/>
    </source>
</evidence>
<comment type="caution">
    <text evidence="4">The sequence shown here is derived from an EMBL/GenBank/DDBJ whole genome shotgun (WGS) entry which is preliminary data.</text>
</comment>
<keyword evidence="1" id="KW-1134">Transmembrane beta strand</keyword>
<dbReference type="PROSITE" id="PS52016">
    <property type="entry name" value="TONB_DEPENDENT_REC_3"/>
    <property type="match status" value="1"/>
</dbReference>
<evidence type="ECO:0000256" key="2">
    <source>
        <dbReference type="SAM" id="SignalP"/>
    </source>
</evidence>
<feature type="chain" id="PRO_5043439034" description="TonB-dependent receptor plug domain-containing protein" evidence="2">
    <location>
        <begin position="27"/>
        <end position="144"/>
    </location>
</feature>
<dbReference type="InterPro" id="IPR039426">
    <property type="entry name" value="TonB-dep_rcpt-like"/>
</dbReference>
<evidence type="ECO:0000313" key="4">
    <source>
        <dbReference type="EMBL" id="GEK44057.1"/>
    </source>
</evidence>
<dbReference type="EMBL" id="BJUJ01000027">
    <property type="protein sequence ID" value="GEK44057.1"/>
    <property type="molecule type" value="Genomic_DNA"/>
</dbReference>
<proteinExistence type="inferred from homology"/>
<dbReference type="AlphaFoldDB" id="A0AAV3WEP1"/>
<evidence type="ECO:0000259" key="3">
    <source>
        <dbReference type="Pfam" id="PF07715"/>
    </source>
</evidence>
<keyword evidence="2" id="KW-0732">Signal</keyword>
<dbReference type="PANTHER" id="PTHR32552">
    <property type="entry name" value="FERRICHROME IRON RECEPTOR-RELATED"/>
    <property type="match status" value="1"/>
</dbReference>
<protein>
    <recommendedName>
        <fullName evidence="3">TonB-dependent receptor plug domain-containing protein</fullName>
    </recommendedName>
</protein>
<keyword evidence="1" id="KW-0472">Membrane</keyword>
<dbReference type="Pfam" id="PF07715">
    <property type="entry name" value="Plug"/>
    <property type="match status" value="1"/>
</dbReference>
<feature type="signal peptide" evidence="2">
    <location>
        <begin position="1"/>
        <end position="26"/>
    </location>
</feature>
<comment type="similarity">
    <text evidence="1">Belongs to the TonB-dependent receptor family.</text>
</comment>
<dbReference type="Gene3D" id="2.170.130.10">
    <property type="entry name" value="TonB-dependent receptor, plug domain"/>
    <property type="match status" value="1"/>
</dbReference>
<sequence>MLNISSRGFKLSIISLAILSAQYTFAQDTQNLATITVQASDDQAEKSKAYIVKNSSSAAKLNLTMKETPQTVNVVTRQQMDDFALNSTREVLSNTPGVTVTNQETERSTYMARGFEISNILTDGVGFPSSNYNYNNTNPNTYFL</sequence>
<organism evidence="4 5">
    <name type="scientific">Acinetobacter johnsonii</name>
    <dbReference type="NCBI Taxonomy" id="40214"/>
    <lineage>
        <taxon>Bacteria</taxon>
        <taxon>Pseudomonadati</taxon>
        <taxon>Pseudomonadota</taxon>
        <taxon>Gammaproteobacteria</taxon>
        <taxon>Moraxellales</taxon>
        <taxon>Moraxellaceae</taxon>
        <taxon>Acinetobacter</taxon>
    </lineage>
</organism>
<dbReference type="SUPFAM" id="SSF56935">
    <property type="entry name" value="Porins"/>
    <property type="match status" value="1"/>
</dbReference>
<dbReference type="InterPro" id="IPR012910">
    <property type="entry name" value="Plug_dom"/>
</dbReference>
<reference evidence="4 5" key="1">
    <citation type="submission" date="2019-07" db="EMBL/GenBank/DDBJ databases">
        <title>Whole genome shotgun sequence of Acinetobacter johnsonii NBRC 102197.</title>
        <authorList>
            <person name="Hosoyama A."/>
            <person name="Uohara A."/>
            <person name="Ohji S."/>
            <person name="Ichikawa N."/>
        </authorList>
    </citation>
    <scope>NUCLEOTIDE SEQUENCE [LARGE SCALE GENOMIC DNA]</scope>
    <source>
        <strain evidence="4 5">NBRC 102197</strain>
    </source>
</reference>
<evidence type="ECO:0000313" key="5">
    <source>
        <dbReference type="Proteomes" id="UP000321274"/>
    </source>
</evidence>
<keyword evidence="1" id="KW-0813">Transport</keyword>
<dbReference type="InterPro" id="IPR037066">
    <property type="entry name" value="Plug_dom_sf"/>
</dbReference>
<gene>
    <name evidence="4" type="ORF">AJO04nite_13150</name>
</gene>
<accession>A0AAV3WEP1</accession>
<name>A0AAV3WEP1_ACIJO</name>
<comment type="subcellular location">
    <subcellularLocation>
        <location evidence="1">Cell outer membrane</location>
        <topology evidence="1">Multi-pass membrane protein</topology>
    </subcellularLocation>
</comment>
<feature type="domain" description="TonB-dependent receptor plug" evidence="3">
    <location>
        <begin position="65"/>
        <end position="140"/>
    </location>
</feature>
<keyword evidence="1" id="KW-0812">Transmembrane</keyword>